<comment type="caution">
    <text evidence="1">The sequence shown here is derived from an EMBL/GenBank/DDBJ whole genome shotgun (WGS) entry which is preliminary data.</text>
</comment>
<reference evidence="1 2" key="1">
    <citation type="submission" date="2016-03" db="EMBL/GenBank/DDBJ databases">
        <title>Niastella vici sp. nov., isolated from farmland soil.</title>
        <authorList>
            <person name="Chen L."/>
            <person name="Wang D."/>
            <person name="Yang S."/>
            <person name="Wang G."/>
        </authorList>
    </citation>
    <scope>NUCLEOTIDE SEQUENCE [LARGE SCALE GENOMIC DNA]</scope>
    <source>
        <strain evidence="1 2">DJ57</strain>
    </source>
</reference>
<dbReference type="OrthoDB" id="1550656at2"/>
<dbReference type="Proteomes" id="UP000192796">
    <property type="component" value="Unassembled WGS sequence"/>
</dbReference>
<dbReference type="AlphaFoldDB" id="A0A1V9FT91"/>
<evidence type="ECO:0000313" key="1">
    <source>
        <dbReference type="EMBL" id="OQP61507.1"/>
    </source>
</evidence>
<accession>A0A1V9FT91</accession>
<proteinExistence type="predicted"/>
<gene>
    <name evidence="1" type="ORF">A3860_31775</name>
</gene>
<evidence type="ECO:0008006" key="3">
    <source>
        <dbReference type="Google" id="ProtNLM"/>
    </source>
</evidence>
<sequence length="152" mass="16714">MWHPGPGSAGYYPYIAQNRDSVTKTDVSNSWALRPWEIGMEGSNTGQYSVLRFTVPKMGKYRIKAVFEGVHVRISTTDVHVLLNSQHLFDAVIEGYGGDPVLHATVGAHPSATFEDSISLQKGEMLYFAVGYGPNGTFYNDTTGLLITIELI</sequence>
<name>A0A1V9FT91_9BACT</name>
<dbReference type="RefSeq" id="WP_081150695.1">
    <property type="nucleotide sequence ID" value="NZ_LVYD01000057.1"/>
</dbReference>
<dbReference type="EMBL" id="LVYD01000057">
    <property type="protein sequence ID" value="OQP61507.1"/>
    <property type="molecule type" value="Genomic_DNA"/>
</dbReference>
<organism evidence="1 2">
    <name type="scientific">Niastella vici</name>
    <dbReference type="NCBI Taxonomy" id="1703345"/>
    <lineage>
        <taxon>Bacteria</taxon>
        <taxon>Pseudomonadati</taxon>
        <taxon>Bacteroidota</taxon>
        <taxon>Chitinophagia</taxon>
        <taxon>Chitinophagales</taxon>
        <taxon>Chitinophagaceae</taxon>
        <taxon>Niastella</taxon>
    </lineage>
</organism>
<keyword evidence="2" id="KW-1185">Reference proteome</keyword>
<evidence type="ECO:0000313" key="2">
    <source>
        <dbReference type="Proteomes" id="UP000192796"/>
    </source>
</evidence>
<protein>
    <recommendedName>
        <fullName evidence="3">Malectin domain-containing protein</fullName>
    </recommendedName>
</protein>